<dbReference type="NCBIfam" id="NF007175">
    <property type="entry name" value="PRK09606.1"/>
    <property type="match status" value="1"/>
</dbReference>
<feature type="domain" description="RNA polymerase Rpb2" evidence="20">
    <location>
        <begin position="711"/>
        <end position="756"/>
    </location>
</feature>
<dbReference type="Gene3D" id="2.40.50.150">
    <property type="match status" value="1"/>
</dbReference>
<dbReference type="GO" id="GO:0006351">
    <property type="term" value="P:DNA-templated transcription"/>
    <property type="evidence" value="ECO:0007669"/>
    <property type="project" value="InterPro"/>
</dbReference>
<evidence type="ECO:0000256" key="8">
    <source>
        <dbReference type="ARBA" id="ARBA00023163"/>
    </source>
</evidence>
<reference evidence="21 22" key="1">
    <citation type="journal article" date="2018" name="Mol. Biol. Evol.">
        <title>Analysis of the draft genome of the red seaweed Gracilariopsis chorda provides insights into genome size evolution in Rhodophyta.</title>
        <authorList>
            <person name="Lee J."/>
            <person name="Yang E.C."/>
            <person name="Graf L."/>
            <person name="Yang J.H."/>
            <person name="Qiu H."/>
            <person name="Zel Zion U."/>
            <person name="Chan C.X."/>
            <person name="Stephens T.G."/>
            <person name="Weber A.P.M."/>
            <person name="Boo G.H."/>
            <person name="Boo S.M."/>
            <person name="Kim K.M."/>
            <person name="Shin Y."/>
            <person name="Jung M."/>
            <person name="Lee S.J."/>
            <person name="Yim H.S."/>
            <person name="Lee J.H."/>
            <person name="Bhattacharya D."/>
            <person name="Yoon H.S."/>
        </authorList>
    </citation>
    <scope>NUCLEOTIDE SEQUENCE [LARGE SCALE GENOMIC DNA]</scope>
    <source>
        <strain evidence="21 22">SKKU-2015</strain>
        <tissue evidence="21">Whole body</tissue>
    </source>
</reference>
<dbReference type="AlphaFoldDB" id="A0A2V3J0C7"/>
<evidence type="ECO:0000256" key="2">
    <source>
        <dbReference type="ARBA" id="ARBA00006835"/>
    </source>
</evidence>
<gene>
    <name evidence="21" type="ORF">BWQ96_02237</name>
</gene>
<dbReference type="Gene3D" id="2.40.270.10">
    <property type="entry name" value="DNA-directed RNA polymerase, subunit 2, domain 6"/>
    <property type="match status" value="1"/>
</dbReference>
<dbReference type="CDD" id="cd00653">
    <property type="entry name" value="RNA_pol_B_RPB2"/>
    <property type="match status" value="1"/>
</dbReference>
<dbReference type="Pfam" id="PF04560">
    <property type="entry name" value="RNA_pol_Rpb2_7"/>
    <property type="match status" value="1"/>
</dbReference>
<dbReference type="Gene3D" id="3.90.1070.20">
    <property type="match status" value="1"/>
</dbReference>
<evidence type="ECO:0000313" key="21">
    <source>
        <dbReference type="EMBL" id="PXF47851.1"/>
    </source>
</evidence>
<dbReference type="InterPro" id="IPR014724">
    <property type="entry name" value="RNA_pol_RPB2_OB-fold"/>
</dbReference>
<dbReference type="SUPFAM" id="SSF64484">
    <property type="entry name" value="beta and beta-prime subunits of DNA dependent RNA-polymerase"/>
    <property type="match status" value="1"/>
</dbReference>
<dbReference type="InterPro" id="IPR007646">
    <property type="entry name" value="RNA_pol_Rpb2_4"/>
</dbReference>
<feature type="domain" description="RNA polymerase beta subunit protrusion" evidence="17">
    <location>
        <begin position="71"/>
        <end position="483"/>
    </location>
</feature>
<dbReference type="EC" id="2.7.7.6" evidence="12"/>
<dbReference type="PROSITE" id="PS01166">
    <property type="entry name" value="RNA_POL_BETA"/>
    <property type="match status" value="1"/>
</dbReference>
<dbReference type="Gene3D" id="3.90.1800.10">
    <property type="entry name" value="RNA polymerase alpha subunit dimerisation domain"/>
    <property type="match status" value="1"/>
</dbReference>
<dbReference type="Pfam" id="PF04566">
    <property type="entry name" value="RNA_pol_Rpb2_4"/>
    <property type="match status" value="1"/>
</dbReference>
<feature type="domain" description="RNA polymerase Rpb2" evidence="19">
    <location>
        <begin position="607"/>
        <end position="668"/>
    </location>
</feature>
<dbReference type="GO" id="GO:0003677">
    <property type="term" value="F:DNA binding"/>
    <property type="evidence" value="ECO:0007669"/>
    <property type="project" value="InterPro"/>
</dbReference>
<dbReference type="InterPro" id="IPR007647">
    <property type="entry name" value="RNA_pol_Rpb2_5"/>
</dbReference>
<dbReference type="Pfam" id="PF00562">
    <property type="entry name" value="RNA_pol_Rpb2_6"/>
    <property type="match status" value="1"/>
</dbReference>
<evidence type="ECO:0000256" key="11">
    <source>
        <dbReference type="RuleBase" id="RU000434"/>
    </source>
</evidence>
<evidence type="ECO:0000256" key="9">
    <source>
        <dbReference type="ARBA" id="ARBA00023242"/>
    </source>
</evidence>
<evidence type="ECO:0000259" key="20">
    <source>
        <dbReference type="Pfam" id="PF04567"/>
    </source>
</evidence>
<evidence type="ECO:0000256" key="13">
    <source>
        <dbReference type="SAM" id="MobiDB-lite"/>
    </source>
</evidence>
<proteinExistence type="inferred from homology"/>
<dbReference type="Pfam" id="PF04561">
    <property type="entry name" value="RNA_pol_Rpb2_2"/>
    <property type="match status" value="1"/>
</dbReference>
<evidence type="ECO:0000256" key="12">
    <source>
        <dbReference type="RuleBase" id="RU363031"/>
    </source>
</evidence>
<dbReference type="GO" id="GO:0005634">
    <property type="term" value="C:nucleus"/>
    <property type="evidence" value="ECO:0007669"/>
    <property type="project" value="UniProtKB-SubCell"/>
</dbReference>
<dbReference type="GO" id="GO:0000428">
    <property type="term" value="C:DNA-directed RNA polymerase complex"/>
    <property type="evidence" value="ECO:0007669"/>
    <property type="project" value="UniProtKB-KW"/>
</dbReference>
<keyword evidence="9" id="KW-0539">Nucleus</keyword>
<dbReference type="GO" id="GO:0032549">
    <property type="term" value="F:ribonucleoside binding"/>
    <property type="evidence" value="ECO:0007669"/>
    <property type="project" value="InterPro"/>
</dbReference>
<keyword evidence="22" id="KW-1185">Reference proteome</keyword>
<evidence type="ECO:0000256" key="10">
    <source>
        <dbReference type="ARBA" id="ARBA00048552"/>
    </source>
</evidence>
<dbReference type="InterPro" id="IPR037033">
    <property type="entry name" value="DNA-dir_RNAP_su2_hyb_sf"/>
</dbReference>
<evidence type="ECO:0000259" key="19">
    <source>
        <dbReference type="Pfam" id="PF04566"/>
    </source>
</evidence>
<keyword evidence="5 12" id="KW-0548">Nucleotidyltransferase</keyword>
<keyword evidence="4 12" id="KW-0808">Transferase</keyword>
<dbReference type="FunFam" id="2.40.270.10:FF:000011">
    <property type="entry name" value="DNA-directed RNA polymerase subunit beta"/>
    <property type="match status" value="1"/>
</dbReference>
<dbReference type="GO" id="GO:0003899">
    <property type="term" value="F:DNA-directed RNA polymerase activity"/>
    <property type="evidence" value="ECO:0007669"/>
    <property type="project" value="UniProtKB-EC"/>
</dbReference>
<keyword evidence="7" id="KW-0862">Zinc</keyword>
<dbReference type="EMBL" id="NBIV01000018">
    <property type="protein sequence ID" value="PXF47851.1"/>
    <property type="molecule type" value="Genomic_DNA"/>
</dbReference>
<evidence type="ECO:0000259" key="17">
    <source>
        <dbReference type="Pfam" id="PF04563"/>
    </source>
</evidence>
<evidence type="ECO:0000256" key="6">
    <source>
        <dbReference type="ARBA" id="ARBA00022723"/>
    </source>
</evidence>
<dbReference type="InterPro" id="IPR007645">
    <property type="entry name" value="RNA_pol_Rpb2_3"/>
</dbReference>
<dbReference type="Pfam" id="PF04565">
    <property type="entry name" value="RNA_pol_Rpb2_3"/>
    <property type="match status" value="1"/>
</dbReference>
<dbReference type="Pfam" id="PF04563">
    <property type="entry name" value="RNA_pol_Rpb2_1"/>
    <property type="match status" value="1"/>
</dbReference>
<feature type="region of interest" description="Disordered" evidence="13">
    <location>
        <begin position="1235"/>
        <end position="1254"/>
    </location>
</feature>
<evidence type="ECO:0000259" key="14">
    <source>
        <dbReference type="Pfam" id="PF00562"/>
    </source>
</evidence>
<feature type="domain" description="RNA polymerase Rpb2" evidence="16">
    <location>
        <begin position="292"/>
        <end position="435"/>
    </location>
</feature>
<feature type="domain" description="DNA-directed RNA polymerase subunit 2 hybrid-binding" evidence="14">
    <location>
        <begin position="764"/>
        <end position="1142"/>
    </location>
</feature>
<dbReference type="InterPro" id="IPR015712">
    <property type="entry name" value="DNA-dir_RNA_pol_su2"/>
</dbReference>
<accession>A0A2V3J0C7</accession>
<dbReference type="FunFam" id="3.90.1800.10:FF:000002">
    <property type="entry name" value="DNA-directed RNA polymerase subunit beta"/>
    <property type="match status" value="1"/>
</dbReference>
<comment type="subcellular location">
    <subcellularLocation>
        <location evidence="1">Nucleus</location>
    </subcellularLocation>
</comment>
<evidence type="ECO:0000256" key="4">
    <source>
        <dbReference type="ARBA" id="ARBA00022679"/>
    </source>
</evidence>
<dbReference type="OrthoDB" id="10248617at2759"/>
<dbReference type="InterPro" id="IPR007641">
    <property type="entry name" value="RNA_pol_Rpb2_7"/>
</dbReference>
<keyword evidence="3 12" id="KW-0240">DNA-directed RNA polymerase</keyword>
<dbReference type="InterPro" id="IPR007642">
    <property type="entry name" value="RNA_pol_Rpb2_2"/>
</dbReference>
<dbReference type="Pfam" id="PF04567">
    <property type="entry name" value="RNA_pol_Rpb2_5"/>
    <property type="match status" value="1"/>
</dbReference>
<dbReference type="InterPro" id="IPR007120">
    <property type="entry name" value="DNA-dir_RNAP_su2_dom"/>
</dbReference>
<evidence type="ECO:0000259" key="18">
    <source>
        <dbReference type="Pfam" id="PF04565"/>
    </source>
</evidence>
<dbReference type="Proteomes" id="UP000247409">
    <property type="component" value="Unassembled WGS sequence"/>
</dbReference>
<evidence type="ECO:0000313" key="22">
    <source>
        <dbReference type="Proteomes" id="UP000247409"/>
    </source>
</evidence>
<comment type="function">
    <text evidence="12">DNA-dependent RNA polymerase catalyzes the transcription of DNA into RNA using the four ribonucleoside triphosphates as substrates.</text>
</comment>
<organism evidence="21 22">
    <name type="scientific">Gracilariopsis chorda</name>
    <dbReference type="NCBI Taxonomy" id="448386"/>
    <lineage>
        <taxon>Eukaryota</taxon>
        <taxon>Rhodophyta</taxon>
        <taxon>Florideophyceae</taxon>
        <taxon>Rhodymeniophycidae</taxon>
        <taxon>Gracilariales</taxon>
        <taxon>Gracilariaceae</taxon>
        <taxon>Gracilariopsis</taxon>
    </lineage>
</organism>
<sequence length="1254" mass="140580">MEIDTRPSVHNANYYNTASRDLEYDAQEREMDYMNGDGFADEPDEILEEDEEPINEEDAWTVIASHFKTRGLVGQQLDSYDVFMTNTMQDLIDQTPDIEIMSEDQHLPGEEERDTAKRVIIRFGQLRMGRPVFQESTGEAQLLYPNQARLRNLTYAAPLYCEITKTELEVHPDTGEEHQINQEKKPVFFGRIPLMLRSKYCLLDDLKTDKELNKMGECHVDQGGYFVINGSEKVLLAQERMSTNHCFVFVKSQPAPYSHVAEVRSASELSNRPTTSLQVKLKSRGKGRDGLSGSTIHCQIPSIREEIPVVVLFRALRCANDKEVMSHICYDLSDDELMTAVMPSIEEAQDIRDVMSALDHIGRRGPGKGGLSRADRIKYGRDVLQLELLPHIGTEPGSEMKKSYYLGYMVNKLLHVALGRQREDDRDHYGNKRLDLAGPLMTTLFRQLLRKLMKDVRANAKRIINDGGEVDLNSIVKSSIITNGLKYALSTGNWNSAGGAPTKTGVSQVLNRLTFASSLSHLRRMNSPIGREGKLAKPRQLHNTHWGMICPAETPEGQACGLVKNLALMAYISVGSQAEPVQIFLEEWSTHQLMEIAPGQVAKATKVFVNGAWVGIHHKAEGLADTLRSLRRKGDINFEVSIVMDHQRRELRIYTDAGRICRPLFVVEHAKRHNEHGWRRPQLKIRKRHILALASADDENSPDFDPEIRAFHSLLILGLIEYVDCEEEETIMIAMLLGDLEKQNHSAVYTHCEIHPAMILGVCGSIIPFPDHNQSPRNTYQSAMGKQAMGVYITNFSLRMDTQAHVLYYPQKPLVCTRAMQHLKFRALPSGINACVAIACYSGYNQEDSVIMSQSGIDRGLFRSVYFRSFRDEEKRHLAGVQERFEVPDKRECVGMKPGAYDKLDSDGLVCEGTRIAGNDILVGKVAPLEPTPGDNQTGMPSAAKLAGAKTKKDLSQGAKSTENGVVDKVLLAMNEEGARFVTVRLRSVRKPQIGDKFSSRHGQKGTIGITYRQEDMPFTSEGIIPDIIVNPHAIPSRMTIGQLIECLLGKVSAIKGTEGDATPFTNVTVEDIGKRLLEAGYQPHGWELMHNGHTGRPLEAHIFLGPTYYQRLKHMVDDKIHSRANGPVTMLTRQPLEGRARGGGLRFGEMERDCLISHGGANFIRERLMDMSDKSRVHVCDICGLIAIADLRKNTFHCRNCNNSTAISQVYIPYACKLLFQELMAMSVAPRMMVKKEEPPKRKKSKAANQAVS</sequence>
<keyword evidence="6" id="KW-0479">Metal-binding</keyword>
<dbReference type="InterPro" id="IPR007644">
    <property type="entry name" value="RNA_pol_bsu_protrusion"/>
</dbReference>
<dbReference type="PANTHER" id="PTHR20856">
    <property type="entry name" value="DNA-DIRECTED RNA POLYMERASE I SUBUNIT 2"/>
    <property type="match status" value="1"/>
</dbReference>
<dbReference type="FunFam" id="2.40.270.10:FF:000006">
    <property type="entry name" value="DNA-directed RNA polymerase subunit beta"/>
    <property type="match status" value="1"/>
</dbReference>
<evidence type="ECO:0000256" key="3">
    <source>
        <dbReference type="ARBA" id="ARBA00022478"/>
    </source>
</evidence>
<dbReference type="InterPro" id="IPR037034">
    <property type="entry name" value="RNA_pol_Rpb2_2_sf"/>
</dbReference>
<dbReference type="STRING" id="448386.A0A2V3J0C7"/>
<evidence type="ECO:0000256" key="5">
    <source>
        <dbReference type="ARBA" id="ARBA00022695"/>
    </source>
</evidence>
<feature type="region of interest" description="Disordered" evidence="13">
    <location>
        <begin position="930"/>
        <end position="960"/>
    </location>
</feature>
<dbReference type="InterPro" id="IPR007121">
    <property type="entry name" value="RNA_pol_bsu_CS"/>
</dbReference>
<evidence type="ECO:0000256" key="7">
    <source>
        <dbReference type="ARBA" id="ARBA00022833"/>
    </source>
</evidence>
<dbReference type="Gene3D" id="3.90.1110.10">
    <property type="entry name" value="RNA polymerase Rpb2, domain 2"/>
    <property type="match status" value="1"/>
</dbReference>
<name>A0A2V3J0C7_9FLOR</name>
<comment type="similarity">
    <text evidence="2 11">Belongs to the RNA polymerase beta chain family.</text>
</comment>
<evidence type="ECO:0000256" key="1">
    <source>
        <dbReference type="ARBA" id="ARBA00004123"/>
    </source>
</evidence>
<evidence type="ECO:0000259" key="16">
    <source>
        <dbReference type="Pfam" id="PF04561"/>
    </source>
</evidence>
<protein>
    <recommendedName>
        <fullName evidence="12">DNA-directed RNA polymerase subunit beta</fullName>
        <ecNumber evidence="12">2.7.7.6</ecNumber>
    </recommendedName>
</protein>
<evidence type="ECO:0000259" key="15">
    <source>
        <dbReference type="Pfam" id="PF04560"/>
    </source>
</evidence>
<dbReference type="Gene3D" id="3.90.1100.10">
    <property type="match status" value="1"/>
</dbReference>
<dbReference type="GO" id="GO:0046872">
    <property type="term" value="F:metal ion binding"/>
    <property type="evidence" value="ECO:0007669"/>
    <property type="project" value="UniProtKB-KW"/>
</dbReference>
<feature type="domain" description="RNA polymerase Rpb2" evidence="18">
    <location>
        <begin position="508"/>
        <end position="572"/>
    </location>
</feature>
<feature type="domain" description="RNA polymerase Rpb2" evidence="15">
    <location>
        <begin position="1144"/>
        <end position="1235"/>
    </location>
</feature>
<comment type="caution">
    <text evidence="21">The sequence shown here is derived from an EMBL/GenBank/DDBJ whole genome shotgun (WGS) entry which is preliminary data.</text>
</comment>
<comment type="catalytic activity">
    <reaction evidence="10 12">
        <text>RNA(n) + a ribonucleoside 5'-triphosphate = RNA(n+1) + diphosphate</text>
        <dbReference type="Rhea" id="RHEA:21248"/>
        <dbReference type="Rhea" id="RHEA-COMP:14527"/>
        <dbReference type="Rhea" id="RHEA-COMP:17342"/>
        <dbReference type="ChEBI" id="CHEBI:33019"/>
        <dbReference type="ChEBI" id="CHEBI:61557"/>
        <dbReference type="ChEBI" id="CHEBI:140395"/>
        <dbReference type="EC" id="2.7.7.6"/>
    </reaction>
</comment>
<keyword evidence="8 12" id="KW-0804">Transcription</keyword>